<feature type="compositionally biased region" description="Acidic residues" evidence="1">
    <location>
        <begin position="312"/>
        <end position="322"/>
    </location>
</feature>
<evidence type="ECO:0000256" key="1">
    <source>
        <dbReference type="SAM" id="MobiDB-lite"/>
    </source>
</evidence>
<protein>
    <submittedName>
        <fullName evidence="2">Minor tail protein</fullName>
    </submittedName>
</protein>
<accession>A0AAU7J811</accession>
<proteinExistence type="predicted"/>
<organism evidence="2">
    <name type="scientific">Microbacterium phage Merry</name>
    <dbReference type="NCBI Taxonomy" id="3144827"/>
    <lineage>
        <taxon>Viruses</taxon>
    </lineage>
</organism>
<reference evidence="2" key="1">
    <citation type="submission" date="2024-05" db="EMBL/GenBank/DDBJ databases">
        <title>Complete genome sequence of bacteriophages Merry and Sunny infecting Microbacterium sp. isolated from an alkaline commercial outdoor algal pond.</title>
        <authorList>
            <person name="Levesque A.V."/>
            <person name="Rabines A.J."/>
            <person name="Alrubaiaan E."/>
            <person name="Oliver A."/>
            <person name="Allen E.E."/>
            <person name="Hazlebeck D."/>
            <person name="Pinowska A."/>
            <person name="Traller J.C."/>
            <person name="Zeigler Allen L."/>
        </authorList>
    </citation>
    <scope>NUCLEOTIDE SEQUENCE</scope>
</reference>
<dbReference type="EMBL" id="PP763431">
    <property type="protein sequence ID" value="XBN42095.1"/>
    <property type="molecule type" value="Genomic_DNA"/>
</dbReference>
<evidence type="ECO:0000313" key="2">
    <source>
        <dbReference type="EMBL" id="XBN42095.1"/>
    </source>
</evidence>
<sequence>MSTPAVVADEPCITLHRVMIKDRGGERHVDELRDITQLVWNRERSKTSRAEIIVSGAACQSQRDLLNDIADATHRYEVVIYRGNDRVWEGPIIQTETGASIAVIVAHDGKEYWDNTPLSQDWPISTGATGGPSDPVPMTNRIETIIEWELTTDYQARIGTGSSAEVVTIPRWEQLDPPINMLLHLDVRHSPTLYTRSDTVAFQMQLGEHLDALSEGNLDYCVIGRRVVIWDSAYAIGRTRTLTESDFYGDVRVIAAGTDHSIIGHVSATRPDNPDSDGRPLPPVGPGVVRGVGNAGRADDYYGVWTRLTSSNEEEGGEEPTQDELNSQASRTIAGRTPVPVEIRIPDGAGIRLGPDLSIQHLVPGVIMPVLANLNIRRIAQDQRLDSVRVTETPAGEQINVSLTSAGPAMEVAP</sequence>
<feature type="region of interest" description="Disordered" evidence="1">
    <location>
        <begin position="311"/>
        <end position="331"/>
    </location>
</feature>
<name>A0AAU7J811_9VIRU</name>
<feature type="region of interest" description="Disordered" evidence="1">
    <location>
        <begin position="268"/>
        <end position="292"/>
    </location>
</feature>